<dbReference type="PANTHER" id="PTHR38600:SF1">
    <property type="entry name" value="TRANSCRIPTIONAL REGULATORY PROTEIN"/>
    <property type="match status" value="1"/>
</dbReference>
<keyword evidence="3" id="KW-1185">Reference proteome</keyword>
<dbReference type="SUPFAM" id="SSF46785">
    <property type="entry name" value="Winged helix' DNA-binding domain"/>
    <property type="match status" value="1"/>
</dbReference>
<dbReference type="InterPro" id="IPR036390">
    <property type="entry name" value="WH_DNA-bd_sf"/>
</dbReference>
<evidence type="ECO:0000256" key="1">
    <source>
        <dbReference type="SAM" id="MobiDB-lite"/>
    </source>
</evidence>
<comment type="caution">
    <text evidence="2">The sequence shown here is derived from an EMBL/GenBank/DDBJ whole genome shotgun (WGS) entry which is preliminary data.</text>
</comment>
<dbReference type="Gene3D" id="1.10.10.10">
    <property type="entry name" value="Winged helix-like DNA-binding domain superfamily/Winged helix DNA-binding domain"/>
    <property type="match status" value="1"/>
</dbReference>
<dbReference type="Pfam" id="PF12840">
    <property type="entry name" value="HTH_20"/>
    <property type="match status" value="1"/>
</dbReference>
<sequence length="107" mass="12077">MEAALWYVLTGTRGGPNRARILRTLDERPRNANQLAESLNLHYETIRHHLDVLVDNDILVTGGDGYGAVYLPSPRVRQQWDVVESILQEVDDGEERAETDTESDTDS</sequence>
<protein>
    <submittedName>
        <fullName evidence="2">ArsR/SmtB family transcription factor</fullName>
    </submittedName>
</protein>
<evidence type="ECO:0000313" key="3">
    <source>
        <dbReference type="Proteomes" id="UP001596547"/>
    </source>
</evidence>
<evidence type="ECO:0000313" key="2">
    <source>
        <dbReference type="EMBL" id="MFC7315318.1"/>
    </source>
</evidence>
<dbReference type="RefSeq" id="WP_276304721.1">
    <property type="nucleotide sequence ID" value="NZ_CP119992.1"/>
</dbReference>
<dbReference type="GeneID" id="79314279"/>
<dbReference type="AlphaFoldDB" id="A0ABD6A442"/>
<gene>
    <name evidence="2" type="ORF">ACFQPE_00710</name>
</gene>
<reference evidence="2 3" key="1">
    <citation type="journal article" date="2019" name="Int. J. Syst. Evol. Microbiol.">
        <title>The Global Catalogue of Microorganisms (GCM) 10K type strain sequencing project: providing services to taxonomists for standard genome sequencing and annotation.</title>
        <authorList>
            <consortium name="The Broad Institute Genomics Platform"/>
            <consortium name="The Broad Institute Genome Sequencing Center for Infectious Disease"/>
            <person name="Wu L."/>
            <person name="Ma J."/>
        </authorList>
    </citation>
    <scope>NUCLEOTIDE SEQUENCE [LARGE SCALE GENOMIC DNA]</scope>
    <source>
        <strain evidence="2 3">PSR21</strain>
    </source>
</reference>
<dbReference type="CDD" id="cd00090">
    <property type="entry name" value="HTH_ARSR"/>
    <property type="match status" value="1"/>
</dbReference>
<dbReference type="Proteomes" id="UP001596547">
    <property type="component" value="Unassembled WGS sequence"/>
</dbReference>
<dbReference type="EMBL" id="JBHTBF010000001">
    <property type="protein sequence ID" value="MFC7315318.1"/>
    <property type="molecule type" value="Genomic_DNA"/>
</dbReference>
<name>A0ABD6A442_9EURY</name>
<accession>A0ABD6A442</accession>
<dbReference type="InterPro" id="IPR036388">
    <property type="entry name" value="WH-like_DNA-bd_sf"/>
</dbReference>
<feature type="compositionally biased region" description="Acidic residues" evidence="1">
    <location>
        <begin position="89"/>
        <end position="107"/>
    </location>
</feature>
<dbReference type="InterPro" id="IPR011991">
    <property type="entry name" value="ArsR-like_HTH"/>
</dbReference>
<organism evidence="2 3">
    <name type="scientific">Halomarina halobia</name>
    <dbReference type="NCBI Taxonomy" id="3033386"/>
    <lineage>
        <taxon>Archaea</taxon>
        <taxon>Methanobacteriati</taxon>
        <taxon>Methanobacteriota</taxon>
        <taxon>Stenosarchaea group</taxon>
        <taxon>Halobacteria</taxon>
        <taxon>Halobacteriales</taxon>
        <taxon>Natronomonadaceae</taxon>
        <taxon>Halomarina</taxon>
    </lineage>
</organism>
<proteinExistence type="predicted"/>
<feature type="region of interest" description="Disordered" evidence="1">
    <location>
        <begin position="88"/>
        <end position="107"/>
    </location>
</feature>
<dbReference type="PANTHER" id="PTHR38600">
    <property type="entry name" value="TRANSCRIPTIONAL REGULATORY PROTEIN"/>
    <property type="match status" value="1"/>
</dbReference>